<comment type="subcellular location">
    <subcellularLocation>
        <location evidence="5">Cell membrane</location>
        <topology evidence="5">Multi-pass membrane protein</topology>
    </subcellularLocation>
</comment>
<dbReference type="InterPro" id="IPR005372">
    <property type="entry name" value="UPF0182"/>
</dbReference>
<feature type="transmembrane region" description="Helical" evidence="5">
    <location>
        <begin position="260"/>
        <end position="281"/>
    </location>
</feature>
<keyword evidence="8" id="KW-1185">Reference proteome</keyword>
<dbReference type="Pfam" id="PF03699">
    <property type="entry name" value="UPF0182"/>
    <property type="match status" value="1"/>
</dbReference>
<evidence type="ECO:0000313" key="7">
    <source>
        <dbReference type="EMBL" id="NYI68113.1"/>
    </source>
</evidence>
<evidence type="ECO:0000256" key="5">
    <source>
        <dbReference type="HAMAP-Rule" id="MF_01600"/>
    </source>
</evidence>
<feature type="compositionally biased region" description="Polar residues" evidence="6">
    <location>
        <begin position="904"/>
        <end position="914"/>
    </location>
</feature>
<feature type="compositionally biased region" description="Basic and acidic residues" evidence="6">
    <location>
        <begin position="939"/>
        <end position="950"/>
    </location>
</feature>
<sequence length="1003" mass="109730">MTFSQQGSTSSRKPGRRRSPLLPTIGIVVVLLILFVIFSQVYTEVLWFNQLHFLDVFTTTWITKAIMFVGSGVIMGGVIWYMMHIVYHRRPVYVPSTPQQENLDRYREAIEPLRKVMMVLLPIIIGLFAAASGGSNWKTVLEWLNRTPFGKTDPQFGHDISFYVFTLPWINYLVGFATAIVVVSFIISLVGHYLYGGIRPSQQRQIAFSTAARVQLSVLVGVFILLQAIRFWLNRYGTLFDSGGLITGAGYSDVNASIPAHSMLAIAAVIVGLLFIVSAVWGRWRLPVIGTALLIVMSIVAGGIYPWAIQRFQVKPSEQSLESTYIKRNIDATRAAYGIDAVKTSKYNPSPTGKPGALRKDTETTASIRLLDPNLVSDSFRQLQQIKQYYGFPNQLDVDRYNLDNEKQDTVIAVRGLRLNGIGSDSSWYNRRIVYTHGFGVVAAYGNKRADDGRPVFYESGIPPKGKLGKFEPRIYFGESSPKYSIVGAPKGAQARELDYPSDTAASGQVNYTYQGDAGPNVGNLFNRLAYAVKFQDEQIVLSDAVNKDSQILYNRKPRDRVKKVAPYLTIDGDPYPAVVNGRVKWIVDAYTTTRGYPYSTPQTLDAATEDSSTARAQNVSALPQNQVSYIRNSVKATVDAFDGSVNLYAWDPKDPVLKTWEKIYPGTVKPVSDISGDLMSHVRYPEDLFKVQRSLLGAYHVKSPGAFYSTQDYWASPNDPTAPKQVGAKPQPPYYLTLQMPKQSNPAFQLTSSFVPRTDANKTRSILTGFLAADSDAGDQKGKVSDQYGKLRLIQLPRDAAVPGPGQAENNFRSDPKVQSALNLLQQGDSKVEYGNLLTLPIGGGLLYVQPVYVRSAGETSYPLLQRVLVSFGEHIGFAGTLDEALDQVFGGNSGATAGDANAASTKGTNSPQGPEDTNGEGSEAPASAEKQLQSALKDAKKAMSDGKKALSNGDFGAYGKAQKRLSDAISRATAAQEKIKSAQKSSSKSGSDSGKKSGSKP</sequence>
<feature type="transmembrane region" description="Helical" evidence="5">
    <location>
        <begin position="116"/>
        <end position="137"/>
    </location>
</feature>
<evidence type="ECO:0000313" key="8">
    <source>
        <dbReference type="Proteomes" id="UP000539111"/>
    </source>
</evidence>
<keyword evidence="2 5" id="KW-0812">Transmembrane</keyword>
<comment type="caution">
    <text evidence="7">The sequence shown here is derived from an EMBL/GenBank/DDBJ whole genome shotgun (WGS) entry which is preliminary data.</text>
</comment>
<feature type="transmembrane region" description="Helical" evidence="5">
    <location>
        <begin position="288"/>
        <end position="308"/>
    </location>
</feature>
<protein>
    <recommendedName>
        <fullName evidence="5">UPF0182 protein BJY26_002419</fullName>
    </recommendedName>
</protein>
<gene>
    <name evidence="7" type="ORF">BJY26_002419</name>
</gene>
<dbReference type="EMBL" id="JACBZP010000001">
    <property type="protein sequence ID" value="NYI68113.1"/>
    <property type="molecule type" value="Genomic_DNA"/>
</dbReference>
<keyword evidence="1 5" id="KW-1003">Cell membrane</keyword>
<feature type="transmembrane region" description="Helical" evidence="5">
    <location>
        <begin position="216"/>
        <end position="233"/>
    </location>
</feature>
<organism evidence="7 8">
    <name type="scientific">Spelaeicoccus albus</name>
    <dbReference type="NCBI Taxonomy" id="1280376"/>
    <lineage>
        <taxon>Bacteria</taxon>
        <taxon>Bacillati</taxon>
        <taxon>Actinomycetota</taxon>
        <taxon>Actinomycetes</taxon>
        <taxon>Micrococcales</taxon>
        <taxon>Brevibacteriaceae</taxon>
        <taxon>Spelaeicoccus</taxon>
    </lineage>
</organism>
<evidence type="ECO:0000256" key="2">
    <source>
        <dbReference type="ARBA" id="ARBA00022692"/>
    </source>
</evidence>
<feature type="compositionally biased region" description="Low complexity" evidence="6">
    <location>
        <begin position="984"/>
        <end position="994"/>
    </location>
</feature>
<feature type="transmembrane region" description="Helical" evidence="5">
    <location>
        <begin position="61"/>
        <end position="83"/>
    </location>
</feature>
<dbReference type="RefSeq" id="WP_179428498.1">
    <property type="nucleotide sequence ID" value="NZ_JACBZP010000001.1"/>
</dbReference>
<name>A0A7Z0D3B5_9MICO</name>
<dbReference type="GO" id="GO:0005576">
    <property type="term" value="C:extracellular region"/>
    <property type="evidence" value="ECO:0007669"/>
    <property type="project" value="TreeGrafter"/>
</dbReference>
<reference evidence="7 8" key="1">
    <citation type="submission" date="2020-07" db="EMBL/GenBank/DDBJ databases">
        <title>Sequencing the genomes of 1000 actinobacteria strains.</title>
        <authorList>
            <person name="Klenk H.-P."/>
        </authorList>
    </citation>
    <scope>NUCLEOTIDE SEQUENCE [LARGE SCALE GENOMIC DNA]</scope>
    <source>
        <strain evidence="7 8">DSM 26341</strain>
    </source>
</reference>
<feature type="region of interest" description="Disordered" evidence="6">
    <location>
        <begin position="898"/>
        <end position="959"/>
    </location>
</feature>
<evidence type="ECO:0000256" key="1">
    <source>
        <dbReference type="ARBA" id="ARBA00022475"/>
    </source>
</evidence>
<evidence type="ECO:0000256" key="3">
    <source>
        <dbReference type="ARBA" id="ARBA00022989"/>
    </source>
</evidence>
<feature type="transmembrane region" description="Helical" evidence="5">
    <location>
        <begin position="21"/>
        <end position="41"/>
    </location>
</feature>
<comment type="similarity">
    <text evidence="5">Belongs to the UPF0182 family.</text>
</comment>
<accession>A0A7Z0D3B5</accession>
<evidence type="ECO:0000256" key="6">
    <source>
        <dbReference type="SAM" id="MobiDB-lite"/>
    </source>
</evidence>
<proteinExistence type="inferred from homology"/>
<dbReference type="GO" id="GO:0005886">
    <property type="term" value="C:plasma membrane"/>
    <property type="evidence" value="ECO:0007669"/>
    <property type="project" value="UniProtKB-SubCell"/>
</dbReference>
<feature type="region of interest" description="Disordered" evidence="6">
    <location>
        <begin position="971"/>
        <end position="1003"/>
    </location>
</feature>
<dbReference type="AlphaFoldDB" id="A0A7Z0D3B5"/>
<dbReference type="PANTHER" id="PTHR39344">
    <property type="entry name" value="UPF0182 PROTEIN SLL1060"/>
    <property type="match status" value="1"/>
</dbReference>
<keyword evidence="3 5" id="KW-1133">Transmembrane helix</keyword>
<dbReference type="Proteomes" id="UP000539111">
    <property type="component" value="Unassembled WGS sequence"/>
</dbReference>
<evidence type="ECO:0000256" key="4">
    <source>
        <dbReference type="ARBA" id="ARBA00023136"/>
    </source>
</evidence>
<dbReference type="HAMAP" id="MF_01600">
    <property type="entry name" value="UPF0182"/>
    <property type="match status" value="1"/>
</dbReference>
<keyword evidence="4 5" id="KW-0472">Membrane</keyword>
<dbReference type="PANTHER" id="PTHR39344:SF1">
    <property type="entry name" value="UPF0182 PROTEIN SLL1060"/>
    <property type="match status" value="1"/>
</dbReference>
<feature type="transmembrane region" description="Helical" evidence="5">
    <location>
        <begin position="169"/>
        <end position="195"/>
    </location>
</feature>